<dbReference type="GO" id="GO:0008324">
    <property type="term" value="F:monoatomic cation transmembrane transporter activity"/>
    <property type="evidence" value="ECO:0007669"/>
    <property type="project" value="InterPro"/>
</dbReference>
<feature type="domain" description="Cation efflux protein transmembrane" evidence="7">
    <location>
        <begin position="124"/>
        <end position="328"/>
    </location>
</feature>
<dbReference type="AlphaFoldDB" id="A0A976FPI5"/>
<reference evidence="8 9" key="1">
    <citation type="journal article" date="2021" name="Genome Biol.">
        <title>AFLAP: assembly-free linkage analysis pipeline using k-mers from genome sequencing data.</title>
        <authorList>
            <person name="Fletcher K."/>
            <person name="Zhang L."/>
            <person name="Gil J."/>
            <person name="Han R."/>
            <person name="Cavanaugh K."/>
            <person name="Michelmore R."/>
        </authorList>
    </citation>
    <scope>NUCLEOTIDE SEQUENCE [LARGE SCALE GENOMIC DNA]</scope>
    <source>
        <strain evidence="8 9">SF5</strain>
    </source>
</reference>
<dbReference type="NCBIfam" id="TIGR01297">
    <property type="entry name" value="CDF"/>
    <property type="match status" value="1"/>
</dbReference>
<feature type="transmembrane region" description="Helical" evidence="6">
    <location>
        <begin position="189"/>
        <end position="213"/>
    </location>
</feature>
<dbReference type="InterPro" id="IPR040177">
    <property type="entry name" value="SLC30A9"/>
</dbReference>
<evidence type="ECO:0000256" key="1">
    <source>
        <dbReference type="ARBA" id="ARBA00004141"/>
    </source>
</evidence>
<dbReference type="KEGG" id="blac:94349515"/>
<keyword evidence="4 6" id="KW-1133">Transmembrane helix</keyword>
<dbReference type="Proteomes" id="UP000294530">
    <property type="component" value="Unassembled WGS sequence"/>
</dbReference>
<dbReference type="GO" id="GO:0006829">
    <property type="term" value="P:zinc ion transport"/>
    <property type="evidence" value="ECO:0007669"/>
    <property type="project" value="InterPro"/>
</dbReference>
<comment type="subcellular location">
    <subcellularLocation>
        <location evidence="1">Membrane</location>
        <topology evidence="1">Multi-pass membrane protein</topology>
    </subcellularLocation>
</comment>
<keyword evidence="3 6" id="KW-0812">Transmembrane</keyword>
<evidence type="ECO:0000256" key="2">
    <source>
        <dbReference type="ARBA" id="ARBA00022448"/>
    </source>
</evidence>
<sequence length="492" mass="54964">MLTFLHCAARLSLYRPQTYRPFASASLRGCMPMLALPLPIKSIRRIPLTALRGLKTSVPILKDPLLDDRETIRLKDLDNARIHDKPFFIKKKDPTLSEPELRTDINKAYFPGKVYRSTSRDVVFRAMAGNTAITMLKLLAWLKTGSSAMLSEAIHSLVDTGNQAILILGLKQASGVPDKKHQYGYGRAAYFWSLISALGIFWLGSGATVFNGIQSILEPPKELVLSWEIWCVLAASFTIDGWVLKRSVQDLLATKPKNLSFYQHVKRIKDPFMMAVLYEDMAACTGVLMAGCGIGASHITENPLWDSIASISIGLLLGGVAVSLIRLNQKFLLGQSVEPDIENGIRELLLARPSIDNVYAVQSQWVGPSTFSYKAEVDFDGTFLAANLLQMYKPVFLDSKDLENDLPLILAWYAEDVTRLVEKEVQEVEEVIRGIYPEAAFIELEPDSKESEMRAVLSMQTKSSRTSEREAMSRALALLARTFVRKTELDRN</sequence>
<comment type="caution">
    <text evidence="8">The sequence shown here is derived from an EMBL/GenBank/DDBJ whole genome shotgun (WGS) entry which is preliminary data.</text>
</comment>
<organism evidence="8 9">
    <name type="scientific">Bremia lactucae</name>
    <name type="common">Lettuce downy mildew</name>
    <dbReference type="NCBI Taxonomy" id="4779"/>
    <lineage>
        <taxon>Eukaryota</taxon>
        <taxon>Sar</taxon>
        <taxon>Stramenopiles</taxon>
        <taxon>Oomycota</taxon>
        <taxon>Peronosporomycetes</taxon>
        <taxon>Peronosporales</taxon>
        <taxon>Peronosporaceae</taxon>
        <taxon>Bremia</taxon>
    </lineage>
</organism>
<dbReference type="OrthoDB" id="407410at2759"/>
<dbReference type="InterPro" id="IPR058533">
    <property type="entry name" value="Cation_efflux_TM"/>
</dbReference>
<dbReference type="SUPFAM" id="SSF161111">
    <property type="entry name" value="Cation efflux protein transmembrane domain-like"/>
    <property type="match status" value="1"/>
</dbReference>
<feature type="transmembrane region" description="Helical" evidence="6">
    <location>
        <begin position="308"/>
        <end position="327"/>
    </location>
</feature>
<evidence type="ECO:0000313" key="9">
    <source>
        <dbReference type="Proteomes" id="UP000294530"/>
    </source>
</evidence>
<dbReference type="GeneID" id="94349515"/>
<dbReference type="PANTHER" id="PTHR13414">
    <property type="entry name" value="HUEL-CATION TRANSPORTER"/>
    <property type="match status" value="1"/>
</dbReference>
<keyword evidence="5 6" id="KW-0472">Membrane</keyword>
<dbReference type="GO" id="GO:0005783">
    <property type="term" value="C:endoplasmic reticulum"/>
    <property type="evidence" value="ECO:0007669"/>
    <property type="project" value="TreeGrafter"/>
</dbReference>
<name>A0A976FPI5_BRELC</name>
<evidence type="ECO:0000256" key="5">
    <source>
        <dbReference type="ARBA" id="ARBA00023136"/>
    </source>
</evidence>
<proteinExistence type="predicted"/>
<dbReference type="Pfam" id="PF01545">
    <property type="entry name" value="Cation_efflux"/>
    <property type="match status" value="1"/>
</dbReference>
<keyword evidence="2" id="KW-0813">Transport</keyword>
<evidence type="ECO:0000256" key="3">
    <source>
        <dbReference type="ARBA" id="ARBA00022692"/>
    </source>
</evidence>
<dbReference type="GO" id="GO:0016020">
    <property type="term" value="C:membrane"/>
    <property type="evidence" value="ECO:0007669"/>
    <property type="project" value="UniProtKB-SubCell"/>
</dbReference>
<dbReference type="RefSeq" id="XP_067819960.1">
    <property type="nucleotide sequence ID" value="XM_067963844.1"/>
</dbReference>
<gene>
    <name evidence="8" type="ORF">CCR75_005769</name>
</gene>
<dbReference type="PANTHER" id="PTHR13414:SF9">
    <property type="entry name" value="PROTON-COUPLED ZINC ANTIPORTER SLC30A9, MITOCHONDRIAL"/>
    <property type="match status" value="1"/>
</dbReference>
<protein>
    <recommendedName>
        <fullName evidence="7">Cation efflux protein transmembrane domain-containing protein</fullName>
    </recommendedName>
</protein>
<dbReference type="GO" id="GO:0006882">
    <property type="term" value="P:intracellular zinc ion homeostasis"/>
    <property type="evidence" value="ECO:0007669"/>
    <property type="project" value="TreeGrafter"/>
</dbReference>
<keyword evidence="9" id="KW-1185">Reference proteome</keyword>
<dbReference type="Gene3D" id="1.20.1510.10">
    <property type="entry name" value="Cation efflux protein transmembrane domain"/>
    <property type="match status" value="1"/>
</dbReference>
<feature type="transmembrane region" description="Helical" evidence="6">
    <location>
        <begin position="225"/>
        <end position="244"/>
    </location>
</feature>
<dbReference type="InterPro" id="IPR002524">
    <property type="entry name" value="Cation_efflux"/>
</dbReference>
<accession>A0A976FPI5</accession>
<evidence type="ECO:0000259" key="7">
    <source>
        <dbReference type="Pfam" id="PF01545"/>
    </source>
</evidence>
<evidence type="ECO:0000313" key="8">
    <source>
        <dbReference type="EMBL" id="TDH70461.1"/>
    </source>
</evidence>
<feature type="transmembrane region" description="Helical" evidence="6">
    <location>
        <begin position="276"/>
        <end position="296"/>
    </location>
</feature>
<dbReference type="EMBL" id="SHOA02000014">
    <property type="protein sequence ID" value="TDH70461.1"/>
    <property type="molecule type" value="Genomic_DNA"/>
</dbReference>
<dbReference type="InterPro" id="IPR027469">
    <property type="entry name" value="Cation_efflux_TMD_sf"/>
</dbReference>
<evidence type="ECO:0000256" key="6">
    <source>
        <dbReference type="SAM" id="Phobius"/>
    </source>
</evidence>
<evidence type="ECO:0000256" key="4">
    <source>
        <dbReference type="ARBA" id="ARBA00022989"/>
    </source>
</evidence>